<dbReference type="STRING" id="679926.Mpet_0691"/>
<dbReference type="KEGG" id="mpi:Mpet_0691"/>
<evidence type="ECO:0000256" key="16">
    <source>
        <dbReference type="ARBA" id="ARBA00032853"/>
    </source>
</evidence>
<dbReference type="eggNOG" id="arCOG04338">
    <property type="taxonomic scope" value="Archaea"/>
</dbReference>
<evidence type="ECO:0000256" key="6">
    <source>
        <dbReference type="ARBA" id="ARBA00015850"/>
    </source>
</evidence>
<accession>E1RIF2</accession>
<dbReference type="UniPathway" id="UPA00148">
    <property type="reaction ID" value="UER00238"/>
</dbReference>
<evidence type="ECO:0000256" key="8">
    <source>
        <dbReference type="ARBA" id="ARBA00022573"/>
    </source>
</evidence>
<evidence type="ECO:0000256" key="15">
    <source>
        <dbReference type="ARBA" id="ARBA00032605"/>
    </source>
</evidence>
<evidence type="ECO:0000256" key="19">
    <source>
        <dbReference type="HAMAP-Rule" id="MF_00719"/>
    </source>
</evidence>
<dbReference type="EMBL" id="CP002117">
    <property type="protein sequence ID" value="ADN35465.1"/>
    <property type="molecule type" value="Genomic_DNA"/>
</dbReference>
<keyword evidence="13 19" id="KW-0472">Membrane</keyword>
<evidence type="ECO:0000256" key="12">
    <source>
        <dbReference type="ARBA" id="ARBA00022989"/>
    </source>
</evidence>
<keyword evidence="21" id="KW-1185">Reference proteome</keyword>
<evidence type="ECO:0000256" key="9">
    <source>
        <dbReference type="ARBA" id="ARBA00022679"/>
    </source>
</evidence>
<keyword evidence="9 19" id="KW-0808">Transferase</keyword>
<keyword evidence="10 19" id="KW-0812">Transmembrane</keyword>
<comment type="cofactor">
    <cofactor evidence="1 19">
        <name>Mg(2+)</name>
        <dbReference type="ChEBI" id="CHEBI:18420"/>
    </cofactor>
</comment>
<evidence type="ECO:0000256" key="5">
    <source>
        <dbReference type="ARBA" id="ARBA00013200"/>
    </source>
</evidence>
<name>E1RIF2_METP4</name>
<evidence type="ECO:0000256" key="13">
    <source>
        <dbReference type="ARBA" id="ARBA00023136"/>
    </source>
</evidence>
<evidence type="ECO:0000256" key="3">
    <source>
        <dbReference type="ARBA" id="ARBA00004663"/>
    </source>
</evidence>
<comment type="catalytic activity">
    <reaction evidence="18 19">
        <text>alpha-ribazole 5'-phosphate + adenosylcob(III)inamide-GDP = adenosylcob(III)alamin 5'-phosphate + GMP + H(+)</text>
        <dbReference type="Rhea" id="RHEA:23560"/>
        <dbReference type="ChEBI" id="CHEBI:15378"/>
        <dbReference type="ChEBI" id="CHEBI:57918"/>
        <dbReference type="ChEBI" id="CHEBI:58115"/>
        <dbReference type="ChEBI" id="CHEBI:60487"/>
        <dbReference type="ChEBI" id="CHEBI:60493"/>
        <dbReference type="EC" id="2.7.8.26"/>
    </reaction>
</comment>
<evidence type="ECO:0000313" key="21">
    <source>
        <dbReference type="Proteomes" id="UP000006565"/>
    </source>
</evidence>
<evidence type="ECO:0000256" key="14">
    <source>
        <dbReference type="ARBA" id="ARBA00025228"/>
    </source>
</evidence>
<feature type="transmembrane region" description="Helical" evidence="19">
    <location>
        <begin position="39"/>
        <end position="72"/>
    </location>
</feature>
<comment type="pathway">
    <text evidence="3 19">Cofactor biosynthesis; adenosylcobalamin biosynthesis; adenosylcobalamin from cob(II)yrinate a,c-diamide: step 7/7.</text>
</comment>
<organism evidence="20 21">
    <name type="scientific">Methanolacinia petrolearia (strain DSM 11571 / OCM 486 / SEBR 4847)</name>
    <name type="common">Methanoplanus petrolearius</name>
    <dbReference type="NCBI Taxonomy" id="679926"/>
    <lineage>
        <taxon>Archaea</taxon>
        <taxon>Methanobacteriati</taxon>
        <taxon>Methanobacteriota</taxon>
        <taxon>Stenosarchaea group</taxon>
        <taxon>Methanomicrobia</taxon>
        <taxon>Methanomicrobiales</taxon>
        <taxon>Methanomicrobiaceae</taxon>
        <taxon>Methanolacinia</taxon>
    </lineage>
</organism>
<comment type="catalytic activity">
    <reaction evidence="17 19">
        <text>alpha-ribazole + adenosylcob(III)inamide-GDP = adenosylcob(III)alamin + GMP + H(+)</text>
        <dbReference type="Rhea" id="RHEA:16049"/>
        <dbReference type="ChEBI" id="CHEBI:10329"/>
        <dbReference type="ChEBI" id="CHEBI:15378"/>
        <dbReference type="ChEBI" id="CHEBI:18408"/>
        <dbReference type="ChEBI" id="CHEBI:58115"/>
        <dbReference type="ChEBI" id="CHEBI:60487"/>
        <dbReference type="EC" id="2.7.8.26"/>
    </reaction>
</comment>
<keyword evidence="7 19" id="KW-1003">Cell membrane</keyword>
<gene>
    <name evidence="19" type="primary">cobS</name>
    <name evidence="20" type="ordered locus">Mpet_0691</name>
</gene>
<evidence type="ECO:0000256" key="4">
    <source>
        <dbReference type="ARBA" id="ARBA00010561"/>
    </source>
</evidence>
<dbReference type="GO" id="GO:0008818">
    <property type="term" value="F:cobalamin 5'-phosphate synthase activity"/>
    <property type="evidence" value="ECO:0007669"/>
    <property type="project" value="UniProtKB-UniRule"/>
</dbReference>
<dbReference type="PANTHER" id="PTHR34148">
    <property type="entry name" value="ADENOSYLCOBINAMIDE-GDP RIBAZOLETRANSFERASE"/>
    <property type="match status" value="1"/>
</dbReference>
<feature type="transmembrane region" description="Helical" evidence="19">
    <location>
        <begin position="105"/>
        <end position="124"/>
    </location>
</feature>
<evidence type="ECO:0000256" key="18">
    <source>
        <dbReference type="ARBA" id="ARBA00049504"/>
    </source>
</evidence>
<evidence type="ECO:0000256" key="2">
    <source>
        <dbReference type="ARBA" id="ARBA00004651"/>
    </source>
</evidence>
<dbReference type="RefSeq" id="WP_013328643.1">
    <property type="nucleotide sequence ID" value="NC_014507.1"/>
</dbReference>
<evidence type="ECO:0000256" key="11">
    <source>
        <dbReference type="ARBA" id="ARBA00022842"/>
    </source>
</evidence>
<dbReference type="Proteomes" id="UP000006565">
    <property type="component" value="Chromosome"/>
</dbReference>
<keyword evidence="8 19" id="KW-0169">Cobalamin biosynthesis</keyword>
<comment type="subcellular location">
    <subcellularLocation>
        <location evidence="2 19">Cell membrane</location>
        <topology evidence="2 19">Multi-pass membrane protein</topology>
    </subcellularLocation>
</comment>
<comment type="function">
    <text evidence="14 19">Joins adenosylcobinamide-GDP and alpha-ribazole to generate adenosylcobalamin (Ado-cobalamin). Also synthesizes adenosylcobalamin 5'-phosphate from adenosylcobinamide-GDP and alpha-ribazole 5'-phosphate.</text>
</comment>
<dbReference type="Pfam" id="PF02654">
    <property type="entry name" value="CobS"/>
    <property type="match status" value="1"/>
</dbReference>
<feature type="transmembrane region" description="Helical" evidence="19">
    <location>
        <begin position="193"/>
        <end position="210"/>
    </location>
</feature>
<dbReference type="PANTHER" id="PTHR34148:SF1">
    <property type="entry name" value="ADENOSYLCOBINAMIDE-GDP RIBAZOLETRANSFERASE"/>
    <property type="match status" value="1"/>
</dbReference>
<keyword evidence="12 19" id="KW-1133">Transmembrane helix</keyword>
<dbReference type="AlphaFoldDB" id="E1RIF2"/>
<keyword evidence="11 19" id="KW-0460">Magnesium</keyword>
<dbReference type="HOGENOM" id="CLU_057426_2_0_2"/>
<evidence type="ECO:0000256" key="7">
    <source>
        <dbReference type="ARBA" id="ARBA00022475"/>
    </source>
</evidence>
<dbReference type="HAMAP" id="MF_00719">
    <property type="entry name" value="CobS"/>
    <property type="match status" value="1"/>
</dbReference>
<protein>
    <recommendedName>
        <fullName evidence="6 19">Adenosylcobinamide-GDP ribazoletransferase</fullName>
        <ecNumber evidence="5 19">2.7.8.26</ecNumber>
    </recommendedName>
    <alternativeName>
        <fullName evidence="16 19">Cobalamin synthase</fullName>
    </alternativeName>
    <alternativeName>
        <fullName evidence="15 19">Cobalamin-5'-phosphate synthase</fullName>
    </alternativeName>
</protein>
<evidence type="ECO:0000313" key="20">
    <source>
        <dbReference type="EMBL" id="ADN35465.1"/>
    </source>
</evidence>
<dbReference type="InterPro" id="IPR003805">
    <property type="entry name" value="CobS"/>
</dbReference>
<dbReference type="NCBIfam" id="TIGR00317">
    <property type="entry name" value="cobS"/>
    <property type="match status" value="1"/>
</dbReference>
<evidence type="ECO:0000256" key="10">
    <source>
        <dbReference type="ARBA" id="ARBA00022692"/>
    </source>
</evidence>
<dbReference type="EC" id="2.7.8.26" evidence="5 19"/>
<dbReference type="GO" id="GO:0009236">
    <property type="term" value="P:cobalamin biosynthetic process"/>
    <property type="evidence" value="ECO:0007669"/>
    <property type="project" value="UniProtKB-UniRule"/>
</dbReference>
<dbReference type="GO" id="GO:0005886">
    <property type="term" value="C:plasma membrane"/>
    <property type="evidence" value="ECO:0007669"/>
    <property type="project" value="UniProtKB-SubCell"/>
</dbReference>
<dbReference type="GO" id="GO:0051073">
    <property type="term" value="F:adenosylcobinamide-GDP ribazoletransferase activity"/>
    <property type="evidence" value="ECO:0007669"/>
    <property type="project" value="UniProtKB-UniRule"/>
</dbReference>
<dbReference type="GeneID" id="9743140"/>
<reference evidence="20 21" key="1">
    <citation type="journal article" date="2010" name="Stand. Genomic Sci.">
        <title>Complete genome sequence of Methanoplanus petrolearius type strain (SEBR 4847).</title>
        <authorList>
            <person name="Brambilla E."/>
            <person name="Djao O.D."/>
            <person name="Daligault H."/>
            <person name="Lapidus A."/>
            <person name="Lucas S."/>
            <person name="Hammon N."/>
            <person name="Nolan M."/>
            <person name="Tice H."/>
            <person name="Cheng J.F."/>
            <person name="Han C."/>
            <person name="Tapia R."/>
            <person name="Goodwin L."/>
            <person name="Pitluck S."/>
            <person name="Liolios K."/>
            <person name="Ivanova N."/>
            <person name="Mavromatis K."/>
            <person name="Mikhailova N."/>
            <person name="Pati A."/>
            <person name="Chen A."/>
            <person name="Palaniappan K."/>
            <person name="Land M."/>
            <person name="Hauser L."/>
            <person name="Chang Y.J."/>
            <person name="Jeffries C.D."/>
            <person name="Rohde M."/>
            <person name="Spring S."/>
            <person name="Sikorski J."/>
            <person name="Goker M."/>
            <person name="Woyke T."/>
            <person name="Bristow J."/>
            <person name="Eisen J.A."/>
            <person name="Markowitz V."/>
            <person name="Hugenholtz P."/>
            <person name="Kyrpides N.C."/>
            <person name="Klenk H.P."/>
        </authorList>
    </citation>
    <scope>NUCLEOTIDE SEQUENCE [LARGE SCALE GENOMIC DNA]</scope>
    <source>
        <strain evidence="21">DSM 11571 / OCM 486 / SEBR 4847</strain>
    </source>
</reference>
<sequence>MKGFFRSIAATFGFCTILPVGNNVDFDYYARRYYLMPLVGYLTGCIAAGVAILLGSTSFAAAASIAVLLILYGFNHLDGLLDFGDGLMAHGSREKRMKALTDQNVGAGGVGLAMVVILMTYSGLSALPAMPAALIVAEVCAKFSQVAMIAFGEPLREGIHSYVRSFGKKYYVIPAFLICIPVILMPFSVREFSAAIIATAISIAFVYFAATRLFGGVNGDVDGASGEITRMAVIAALALAV</sequence>
<evidence type="ECO:0000256" key="1">
    <source>
        <dbReference type="ARBA" id="ARBA00001946"/>
    </source>
</evidence>
<comment type="similarity">
    <text evidence="4 19">Belongs to the CobS family.</text>
</comment>
<proteinExistence type="inferred from homology"/>
<evidence type="ECO:0000256" key="17">
    <source>
        <dbReference type="ARBA" id="ARBA00048623"/>
    </source>
</evidence>
<feature type="transmembrane region" description="Helical" evidence="19">
    <location>
        <begin position="170"/>
        <end position="187"/>
    </location>
</feature>
<dbReference type="OrthoDB" id="11748at2157"/>